<feature type="DNA-binding region" description="H-T-H motif" evidence="4">
    <location>
        <begin position="34"/>
        <end position="53"/>
    </location>
</feature>
<accession>A0ABY3RQ31</accession>
<dbReference type="PRINTS" id="PR00455">
    <property type="entry name" value="HTHTETR"/>
</dbReference>
<dbReference type="RefSeq" id="WP_336246425.1">
    <property type="nucleotide sequence ID" value="NZ_CP082781.1"/>
</dbReference>
<organism evidence="7 8">
    <name type="scientific">Microbacterium resistens</name>
    <dbReference type="NCBI Taxonomy" id="156977"/>
    <lineage>
        <taxon>Bacteria</taxon>
        <taxon>Bacillati</taxon>
        <taxon>Actinomycetota</taxon>
        <taxon>Actinomycetes</taxon>
        <taxon>Micrococcales</taxon>
        <taxon>Microbacteriaceae</taxon>
        <taxon>Microbacterium</taxon>
    </lineage>
</organism>
<name>A0ABY3RQ31_9MICO</name>
<dbReference type="InterPro" id="IPR036271">
    <property type="entry name" value="Tet_transcr_reg_TetR-rel_C_sf"/>
</dbReference>
<feature type="compositionally biased region" description="Polar residues" evidence="5">
    <location>
        <begin position="238"/>
        <end position="249"/>
    </location>
</feature>
<keyword evidence="2 4" id="KW-0238">DNA-binding</keyword>
<dbReference type="PANTHER" id="PTHR47506:SF6">
    <property type="entry name" value="HTH-TYPE TRANSCRIPTIONAL REPRESSOR NEMR"/>
    <property type="match status" value="1"/>
</dbReference>
<evidence type="ECO:0000313" key="7">
    <source>
        <dbReference type="EMBL" id="UGS26169.1"/>
    </source>
</evidence>
<evidence type="ECO:0000256" key="3">
    <source>
        <dbReference type="ARBA" id="ARBA00023163"/>
    </source>
</evidence>
<keyword evidence="3" id="KW-0804">Transcription</keyword>
<proteinExistence type="predicted"/>
<dbReference type="SUPFAM" id="SSF48498">
    <property type="entry name" value="Tetracyclin repressor-like, C-terminal domain"/>
    <property type="match status" value="1"/>
</dbReference>
<dbReference type="EMBL" id="CP082781">
    <property type="protein sequence ID" value="UGS26169.1"/>
    <property type="molecule type" value="Genomic_DNA"/>
</dbReference>
<gene>
    <name evidence="7" type="ORF">K8F61_16230</name>
</gene>
<dbReference type="Pfam" id="PF00440">
    <property type="entry name" value="TetR_N"/>
    <property type="match status" value="1"/>
</dbReference>
<reference evidence="7 8" key="1">
    <citation type="submission" date="2023-01" db="EMBL/GenBank/DDBJ databases">
        <title>Characterization of estradiol degrading bacteria Microbacterium sp. MZT7 and reveal degrading genes through genome analysis.</title>
        <authorList>
            <person name="Hao P."/>
            <person name="Gao Y."/>
        </authorList>
    </citation>
    <scope>NUCLEOTIDE SEQUENCE [LARGE SCALE GENOMIC DNA]</scope>
    <source>
        <strain evidence="7 8">MZT7</strain>
    </source>
</reference>
<dbReference type="InterPro" id="IPR001647">
    <property type="entry name" value="HTH_TetR"/>
</dbReference>
<protein>
    <submittedName>
        <fullName evidence="7">TetR/AcrR family transcriptional regulator</fullName>
    </submittedName>
</protein>
<sequence length="249" mass="26546">MARRGAYAKGIAKREEILRAALAVVAREGYHGASVKELADEVGLSQAGLLHYFDSKDDLFVEILRARDELDAAERVGALQGELDELRAAYLDLVRHNAQVPGLVELFTRLSADAADPAHPSRAFFAERGRAVRASWTETIAKAQAAGRAPTHLDPEVLARLLQAVSDGAQMQWLVEPDMDMAALVDAFFTLVDPSGGSVDGASAGGARGTHAQDVLAQDPRDVQDVQGPLGARDVQDVQGQPSSGRTEA</sequence>
<dbReference type="SUPFAM" id="SSF46689">
    <property type="entry name" value="Homeodomain-like"/>
    <property type="match status" value="1"/>
</dbReference>
<dbReference type="PANTHER" id="PTHR47506">
    <property type="entry name" value="TRANSCRIPTIONAL REGULATORY PROTEIN"/>
    <property type="match status" value="1"/>
</dbReference>
<evidence type="ECO:0000256" key="4">
    <source>
        <dbReference type="PROSITE-ProRule" id="PRU00335"/>
    </source>
</evidence>
<evidence type="ECO:0000256" key="5">
    <source>
        <dbReference type="SAM" id="MobiDB-lite"/>
    </source>
</evidence>
<evidence type="ECO:0000259" key="6">
    <source>
        <dbReference type="PROSITE" id="PS50977"/>
    </source>
</evidence>
<keyword evidence="1" id="KW-0805">Transcription regulation</keyword>
<feature type="domain" description="HTH tetR-type" evidence="6">
    <location>
        <begin position="11"/>
        <end position="71"/>
    </location>
</feature>
<dbReference type="PROSITE" id="PS50977">
    <property type="entry name" value="HTH_TETR_2"/>
    <property type="match status" value="1"/>
</dbReference>
<evidence type="ECO:0000256" key="2">
    <source>
        <dbReference type="ARBA" id="ARBA00023125"/>
    </source>
</evidence>
<dbReference type="InterPro" id="IPR009057">
    <property type="entry name" value="Homeodomain-like_sf"/>
</dbReference>
<feature type="region of interest" description="Disordered" evidence="5">
    <location>
        <begin position="199"/>
        <end position="249"/>
    </location>
</feature>
<evidence type="ECO:0000313" key="8">
    <source>
        <dbReference type="Proteomes" id="UP001199642"/>
    </source>
</evidence>
<dbReference type="Gene3D" id="1.10.357.10">
    <property type="entry name" value="Tetracycline Repressor, domain 2"/>
    <property type="match status" value="1"/>
</dbReference>
<keyword evidence="8" id="KW-1185">Reference proteome</keyword>
<evidence type="ECO:0000256" key="1">
    <source>
        <dbReference type="ARBA" id="ARBA00023015"/>
    </source>
</evidence>
<dbReference type="Proteomes" id="UP001199642">
    <property type="component" value="Chromosome"/>
</dbReference>